<keyword evidence="3" id="KW-1185">Reference proteome</keyword>
<proteinExistence type="predicted"/>
<dbReference type="EMBL" id="VSRR010093233">
    <property type="protein sequence ID" value="MPC92984.1"/>
    <property type="molecule type" value="Genomic_DNA"/>
</dbReference>
<evidence type="ECO:0000313" key="3">
    <source>
        <dbReference type="Proteomes" id="UP000324222"/>
    </source>
</evidence>
<gene>
    <name evidence="2" type="ORF">E2C01_088100</name>
</gene>
<reference evidence="2 3" key="1">
    <citation type="submission" date="2019-05" db="EMBL/GenBank/DDBJ databases">
        <title>Another draft genome of Portunus trituberculatus and its Hox gene families provides insights of decapod evolution.</title>
        <authorList>
            <person name="Jeong J.-H."/>
            <person name="Song I."/>
            <person name="Kim S."/>
            <person name="Choi T."/>
            <person name="Kim D."/>
            <person name="Ryu S."/>
            <person name="Kim W."/>
        </authorList>
    </citation>
    <scope>NUCLEOTIDE SEQUENCE [LARGE SCALE GENOMIC DNA]</scope>
    <source>
        <tissue evidence="2">Muscle</tissue>
    </source>
</reference>
<accession>A0A5B7JL16</accession>
<dbReference type="Proteomes" id="UP000324222">
    <property type="component" value="Unassembled WGS sequence"/>
</dbReference>
<sequence length="77" mass="8370">MLRTGAHTAQQGHPHLQPLGKAGHPKVLTSASNLTTVITIQQEIEGRMRATRTESKAGQWSKTAAAVVRWNHACFVV</sequence>
<dbReference type="AlphaFoldDB" id="A0A5B7JL16"/>
<protein>
    <submittedName>
        <fullName evidence="2">Uncharacterized protein</fullName>
    </submittedName>
</protein>
<comment type="caution">
    <text evidence="2">The sequence shown here is derived from an EMBL/GenBank/DDBJ whole genome shotgun (WGS) entry which is preliminary data.</text>
</comment>
<name>A0A5B7JL16_PORTR</name>
<organism evidence="2 3">
    <name type="scientific">Portunus trituberculatus</name>
    <name type="common">Swimming crab</name>
    <name type="synonym">Neptunus trituberculatus</name>
    <dbReference type="NCBI Taxonomy" id="210409"/>
    <lineage>
        <taxon>Eukaryota</taxon>
        <taxon>Metazoa</taxon>
        <taxon>Ecdysozoa</taxon>
        <taxon>Arthropoda</taxon>
        <taxon>Crustacea</taxon>
        <taxon>Multicrustacea</taxon>
        <taxon>Malacostraca</taxon>
        <taxon>Eumalacostraca</taxon>
        <taxon>Eucarida</taxon>
        <taxon>Decapoda</taxon>
        <taxon>Pleocyemata</taxon>
        <taxon>Brachyura</taxon>
        <taxon>Eubrachyura</taxon>
        <taxon>Portunoidea</taxon>
        <taxon>Portunidae</taxon>
        <taxon>Portuninae</taxon>
        <taxon>Portunus</taxon>
    </lineage>
</organism>
<evidence type="ECO:0000313" key="2">
    <source>
        <dbReference type="EMBL" id="MPC92984.1"/>
    </source>
</evidence>
<evidence type="ECO:0000256" key="1">
    <source>
        <dbReference type="SAM" id="MobiDB-lite"/>
    </source>
</evidence>
<feature type="region of interest" description="Disordered" evidence="1">
    <location>
        <begin position="1"/>
        <end position="25"/>
    </location>
</feature>